<accession>D7LET1</accession>
<name>D7LET1_ARALL</name>
<protein>
    <submittedName>
        <fullName evidence="1">Uncharacterized protein</fullName>
    </submittedName>
</protein>
<evidence type="ECO:0000313" key="1">
    <source>
        <dbReference type="EMBL" id="EFH55266.1"/>
    </source>
</evidence>
<gene>
    <name evidence="1" type="ORF">ARALYDRAFT_901465</name>
</gene>
<dbReference type="AlphaFoldDB" id="D7LET1"/>
<keyword evidence="2" id="KW-1185">Reference proteome</keyword>
<sequence length="183" mass="19953">MRRVHDCYKRLKSSIGQRDGGGCSANLEQAYRSLISASRVSCLYLQAVLALSGLVADLILRYALYCPTAVGDALQAVIDMHNFSVEALKRGQDTDGVAFQTAKACIFGLVDLCSAAYSKTTSSPGGRDIRSAVFKLVSECIWSSLRGPEDNVADYYQQQVEMLEGFTEMEELAERGFVPGMLS</sequence>
<dbReference type="HOGENOM" id="CLU_1477110_0_0_1"/>
<dbReference type="EMBL" id="GL348716">
    <property type="protein sequence ID" value="EFH55266.1"/>
    <property type="molecule type" value="Genomic_DNA"/>
</dbReference>
<dbReference type="STRING" id="81972.D7LET1"/>
<evidence type="ECO:0000313" key="2">
    <source>
        <dbReference type="Proteomes" id="UP000008694"/>
    </source>
</evidence>
<dbReference type="Gramene" id="scaffold_400966.1">
    <property type="protein sequence ID" value="scaffold_400966.1"/>
    <property type="gene ID" value="scaffold_400966.1"/>
</dbReference>
<dbReference type="Proteomes" id="UP000008694">
    <property type="component" value="Unassembled WGS sequence"/>
</dbReference>
<reference evidence="2" key="1">
    <citation type="journal article" date="2011" name="Nat. Genet.">
        <title>The Arabidopsis lyrata genome sequence and the basis of rapid genome size change.</title>
        <authorList>
            <person name="Hu T.T."/>
            <person name="Pattyn P."/>
            <person name="Bakker E.G."/>
            <person name="Cao J."/>
            <person name="Cheng J.-F."/>
            <person name="Clark R.M."/>
            <person name="Fahlgren N."/>
            <person name="Fawcett J.A."/>
            <person name="Grimwood J."/>
            <person name="Gundlach H."/>
            <person name="Haberer G."/>
            <person name="Hollister J.D."/>
            <person name="Ossowski S."/>
            <person name="Ottilar R.P."/>
            <person name="Salamov A.A."/>
            <person name="Schneeberger K."/>
            <person name="Spannagl M."/>
            <person name="Wang X."/>
            <person name="Yang L."/>
            <person name="Nasrallah M.E."/>
            <person name="Bergelson J."/>
            <person name="Carrington J.C."/>
            <person name="Gaut B.S."/>
            <person name="Schmutz J."/>
            <person name="Mayer K.F.X."/>
            <person name="Van de Peer Y."/>
            <person name="Grigoriev I.V."/>
            <person name="Nordborg M."/>
            <person name="Weigel D."/>
            <person name="Guo Y.-L."/>
        </authorList>
    </citation>
    <scope>NUCLEOTIDE SEQUENCE [LARGE SCALE GENOMIC DNA]</scope>
    <source>
        <strain evidence="2">cv. MN47</strain>
    </source>
</reference>
<organism evidence="2">
    <name type="scientific">Arabidopsis lyrata subsp. lyrata</name>
    <name type="common">Lyre-leaved rock-cress</name>
    <dbReference type="NCBI Taxonomy" id="81972"/>
    <lineage>
        <taxon>Eukaryota</taxon>
        <taxon>Viridiplantae</taxon>
        <taxon>Streptophyta</taxon>
        <taxon>Embryophyta</taxon>
        <taxon>Tracheophyta</taxon>
        <taxon>Spermatophyta</taxon>
        <taxon>Magnoliopsida</taxon>
        <taxon>eudicotyledons</taxon>
        <taxon>Gunneridae</taxon>
        <taxon>Pentapetalae</taxon>
        <taxon>rosids</taxon>
        <taxon>malvids</taxon>
        <taxon>Brassicales</taxon>
        <taxon>Brassicaceae</taxon>
        <taxon>Camelineae</taxon>
        <taxon>Arabidopsis</taxon>
    </lineage>
</organism>
<dbReference type="eggNOG" id="KOG1485">
    <property type="taxonomic scope" value="Eukaryota"/>
</dbReference>
<proteinExistence type="predicted"/>